<proteinExistence type="predicted"/>
<protein>
    <submittedName>
        <fullName evidence="1">Uncharacterized protein</fullName>
    </submittedName>
</protein>
<dbReference type="Proteomes" id="UP000030392">
    <property type="component" value="Unassembled WGS sequence"/>
</dbReference>
<sequence>MTFISFFLSLLISLNPSSNFNCDGDRLTAVIRNNLNGDFAITDNLEKIDKGAFVVLHWRDINLMLPVSFKVGDISFTDKKWLWSYQDEKNGLRMDEPRFAQLLPNGEIQEFSCLAIFKEDMIS</sequence>
<gene>
    <name evidence="1" type="ORF">EV03_0860</name>
</gene>
<accession>A0A0A2C3L6</accession>
<dbReference type="EMBL" id="JNAX01000010">
    <property type="protein sequence ID" value="KGG20923.1"/>
    <property type="molecule type" value="Genomic_DNA"/>
</dbReference>
<organism evidence="1 2">
    <name type="scientific">Prochlorococcus marinus str. PAC1</name>
    <dbReference type="NCBI Taxonomy" id="59924"/>
    <lineage>
        <taxon>Bacteria</taxon>
        <taxon>Bacillati</taxon>
        <taxon>Cyanobacteriota</taxon>
        <taxon>Cyanophyceae</taxon>
        <taxon>Synechococcales</taxon>
        <taxon>Prochlorococcaceae</taxon>
        <taxon>Prochlorococcus</taxon>
    </lineage>
</organism>
<name>A0A0A2C3L6_PROMR</name>
<evidence type="ECO:0000313" key="2">
    <source>
        <dbReference type="Proteomes" id="UP000030392"/>
    </source>
</evidence>
<comment type="caution">
    <text evidence="1">The sequence shown here is derived from an EMBL/GenBank/DDBJ whole genome shotgun (WGS) entry which is preliminary data.</text>
</comment>
<evidence type="ECO:0000313" key="1">
    <source>
        <dbReference type="EMBL" id="KGG20923.1"/>
    </source>
</evidence>
<dbReference type="AlphaFoldDB" id="A0A0A2C3L6"/>
<dbReference type="RefSeq" id="WP_036905470.1">
    <property type="nucleotide sequence ID" value="NZ_CP138967.1"/>
</dbReference>
<reference evidence="2" key="1">
    <citation type="journal article" date="2014" name="Sci. Data">
        <title>Genomes of diverse isolates of the marine cyanobacterium Prochlorococcus.</title>
        <authorList>
            <person name="Biller S."/>
            <person name="Berube P."/>
            <person name="Thompson J."/>
            <person name="Kelly L."/>
            <person name="Roggensack S."/>
            <person name="Awad L."/>
            <person name="Roache-Johnson K."/>
            <person name="Ding H."/>
            <person name="Giovannoni S.J."/>
            <person name="Moore L.R."/>
            <person name="Chisholm S.W."/>
        </authorList>
    </citation>
    <scope>NUCLEOTIDE SEQUENCE [LARGE SCALE GENOMIC DNA]</scope>
    <source>
        <strain evidence="2">PAC1</strain>
    </source>
</reference>